<name>I4HJS5_MICAE</name>
<feature type="region of interest" description="Disordered" evidence="1">
    <location>
        <begin position="1"/>
        <end position="20"/>
    </location>
</feature>
<proteinExistence type="predicted"/>
<sequence length="20" mass="2371">MSDKIHVSEEVRQAVEEERV</sequence>
<dbReference type="Proteomes" id="UP000005291">
    <property type="component" value="Unassembled WGS sequence"/>
</dbReference>
<evidence type="ECO:0000256" key="1">
    <source>
        <dbReference type="SAM" id="MobiDB-lite"/>
    </source>
</evidence>
<reference evidence="2 3" key="1">
    <citation type="submission" date="2012-04" db="EMBL/GenBank/DDBJ databases">
        <authorList>
            <person name="Genoscope - CEA"/>
        </authorList>
    </citation>
    <scope>NUCLEOTIDE SEQUENCE [LARGE SCALE GENOMIC DNA]</scope>
    <source>
        <strain evidence="2 3">9808</strain>
    </source>
</reference>
<protein>
    <submittedName>
        <fullName evidence="2">Uncharacterized protein</fullName>
    </submittedName>
</protein>
<dbReference type="HOGENOM" id="CLU_3428266_0_0_3"/>
<evidence type="ECO:0000313" key="2">
    <source>
        <dbReference type="EMBL" id="CCI22299.1"/>
    </source>
</evidence>
<gene>
    <name evidence="2" type="ORF">MICAG_1700023</name>
</gene>
<dbReference type="EMBL" id="CAIN01000080">
    <property type="protein sequence ID" value="CCI22299.1"/>
    <property type="molecule type" value="Genomic_DNA"/>
</dbReference>
<evidence type="ECO:0000313" key="3">
    <source>
        <dbReference type="Proteomes" id="UP000005291"/>
    </source>
</evidence>
<dbReference type="AlphaFoldDB" id="I4HJS5"/>
<comment type="caution">
    <text evidence="2">The sequence shown here is derived from an EMBL/GenBank/DDBJ whole genome shotgun (WGS) entry which is preliminary data.</text>
</comment>
<organism evidence="2 3">
    <name type="scientific">Microcystis aeruginosa PCC 9808</name>
    <dbReference type="NCBI Taxonomy" id="1160284"/>
    <lineage>
        <taxon>Bacteria</taxon>
        <taxon>Bacillati</taxon>
        <taxon>Cyanobacteriota</taxon>
        <taxon>Cyanophyceae</taxon>
        <taxon>Oscillatoriophycideae</taxon>
        <taxon>Chroococcales</taxon>
        <taxon>Microcystaceae</taxon>
        <taxon>Microcystis</taxon>
    </lineage>
</organism>
<accession>I4HJS5</accession>